<reference evidence="2" key="1">
    <citation type="submission" date="2020-03" db="EMBL/GenBank/DDBJ databases">
        <authorList>
            <person name="Weist P."/>
        </authorList>
    </citation>
    <scope>NUCLEOTIDE SEQUENCE</scope>
</reference>
<dbReference type="EMBL" id="CADEAL010004271">
    <property type="protein sequence ID" value="CAB1455821.1"/>
    <property type="molecule type" value="Genomic_DNA"/>
</dbReference>
<feature type="region of interest" description="Disordered" evidence="1">
    <location>
        <begin position="119"/>
        <end position="158"/>
    </location>
</feature>
<feature type="region of interest" description="Disordered" evidence="1">
    <location>
        <begin position="1"/>
        <end position="44"/>
    </location>
</feature>
<keyword evidence="3" id="KW-1185">Reference proteome</keyword>
<organism evidence="2 3">
    <name type="scientific">Pleuronectes platessa</name>
    <name type="common">European plaice</name>
    <dbReference type="NCBI Taxonomy" id="8262"/>
    <lineage>
        <taxon>Eukaryota</taxon>
        <taxon>Metazoa</taxon>
        <taxon>Chordata</taxon>
        <taxon>Craniata</taxon>
        <taxon>Vertebrata</taxon>
        <taxon>Euteleostomi</taxon>
        <taxon>Actinopterygii</taxon>
        <taxon>Neopterygii</taxon>
        <taxon>Teleostei</taxon>
        <taxon>Neoteleostei</taxon>
        <taxon>Acanthomorphata</taxon>
        <taxon>Carangaria</taxon>
        <taxon>Pleuronectiformes</taxon>
        <taxon>Pleuronectoidei</taxon>
        <taxon>Pleuronectidae</taxon>
        <taxon>Pleuronectes</taxon>
    </lineage>
</organism>
<protein>
    <submittedName>
        <fullName evidence="2">Uncharacterized protein</fullName>
    </submittedName>
</protein>
<sequence>MVVQSGALGEEEEEEEDNTTRDGRRYKIKPPLHSVAAGEGEQGVGAAPVSLQRRADVGEISPAVMTRLAAPLADTPGCGFPCRAPGPGCVCVCVSSLVPCCVSLGTVGGCCSSTVHGTHSTPRSALPTALHHSNRSSGRARSRETHTHPSCLPPARARGPPASPRAACPPPAVRPQSCCCCCWETHSAVYCVMVPKN</sequence>
<feature type="compositionally biased region" description="Low complexity" evidence="1">
    <location>
        <begin position="35"/>
        <end position="44"/>
    </location>
</feature>
<dbReference type="Proteomes" id="UP001153269">
    <property type="component" value="Unassembled WGS sequence"/>
</dbReference>
<dbReference type="AlphaFoldDB" id="A0A9N7Z9L6"/>
<accession>A0A9N7Z9L6</accession>
<proteinExistence type="predicted"/>
<evidence type="ECO:0000256" key="1">
    <source>
        <dbReference type="SAM" id="MobiDB-lite"/>
    </source>
</evidence>
<evidence type="ECO:0000313" key="2">
    <source>
        <dbReference type="EMBL" id="CAB1455821.1"/>
    </source>
</evidence>
<gene>
    <name evidence="2" type="ORF">PLEPLA_LOCUS43602</name>
</gene>
<comment type="caution">
    <text evidence="2">The sequence shown here is derived from an EMBL/GenBank/DDBJ whole genome shotgun (WGS) entry which is preliminary data.</text>
</comment>
<evidence type="ECO:0000313" key="3">
    <source>
        <dbReference type="Proteomes" id="UP001153269"/>
    </source>
</evidence>
<name>A0A9N7Z9L6_PLEPL</name>